<keyword evidence="2" id="KW-0315">Glutamine amidotransferase</keyword>
<feature type="domain" description="Chorismate-utilising enzyme C-terminal" evidence="7">
    <location>
        <begin position="130"/>
        <end position="388"/>
    </location>
</feature>
<dbReference type="Proteomes" id="UP000280501">
    <property type="component" value="Unassembled WGS sequence"/>
</dbReference>
<dbReference type="Gene3D" id="3.40.50.880">
    <property type="match status" value="1"/>
</dbReference>
<dbReference type="Gene3D" id="3.60.120.10">
    <property type="entry name" value="Anthranilate synthase"/>
    <property type="match status" value="1"/>
</dbReference>
<dbReference type="AlphaFoldDB" id="A0A3N4YKQ8"/>
<dbReference type="GO" id="GO:0004049">
    <property type="term" value="F:anthranilate synthase activity"/>
    <property type="evidence" value="ECO:0007669"/>
    <property type="project" value="UniProtKB-EC"/>
</dbReference>
<evidence type="ECO:0000313" key="9">
    <source>
        <dbReference type="Proteomes" id="UP000280501"/>
    </source>
</evidence>
<comment type="catalytic activity">
    <reaction evidence="4">
        <text>chorismate + L-glutamine = anthranilate + pyruvate + L-glutamate + H(+)</text>
        <dbReference type="Rhea" id="RHEA:21732"/>
        <dbReference type="ChEBI" id="CHEBI:15361"/>
        <dbReference type="ChEBI" id="CHEBI:15378"/>
        <dbReference type="ChEBI" id="CHEBI:16567"/>
        <dbReference type="ChEBI" id="CHEBI:29748"/>
        <dbReference type="ChEBI" id="CHEBI:29985"/>
        <dbReference type="ChEBI" id="CHEBI:58359"/>
        <dbReference type="EC" id="4.1.3.27"/>
    </reaction>
</comment>
<dbReference type="PROSITE" id="PS51273">
    <property type="entry name" value="GATASE_TYPE_1"/>
    <property type="match status" value="1"/>
</dbReference>
<evidence type="ECO:0000259" key="7">
    <source>
        <dbReference type="Pfam" id="PF00425"/>
    </source>
</evidence>
<name>A0A3N4YKQ8_9MICO</name>
<dbReference type="GO" id="GO:0000162">
    <property type="term" value="P:L-tryptophan biosynthetic process"/>
    <property type="evidence" value="ECO:0007669"/>
    <property type="project" value="TreeGrafter"/>
</dbReference>
<evidence type="ECO:0000256" key="4">
    <source>
        <dbReference type="ARBA" id="ARBA00047683"/>
    </source>
</evidence>
<dbReference type="PANTHER" id="PTHR11236:SF49">
    <property type="entry name" value="ANTHRANILATE SYNTHASE COMPONENT 1"/>
    <property type="match status" value="1"/>
</dbReference>
<dbReference type="EC" id="4.1.3.27" evidence="1"/>
<sequence length="665" mass="71654">MSADLLDLVLHEDPPPFALLHRPGAGRRHVVDVLVGDVSRPALLGDIALPPEGADSPRRPGGPSGAVHDVLALVPYRQLHERGFSSPDDATPLVALAVTADQEVPLGEVLERVPDAPIELNGETFEPDDAAYGDRVRRVVEEEIATGQGANFVLRRTFGAEIGGSPLSGALTLFRRILESEQGSHWTFLAYTGERILVGASPERHVSLRDGIAVMNPISGTYRYPPNGPDLPGVMDFLADRKESEELAMVLDEELKMMARICDDGGRVTGPHLKEMAAVAHTEYFIEGRTSRDPRDILRETLFAPTVTGSPLENACRVISRYEPEGRGYYSGVAALIGRDAAGRRTMDSAILIRTADIDSTGRLALAVGATIVRESRPEAEIAETRAKAEGIVAALRAPVHRAFAAHPDVRSALEDRNDGLAGFWLRSRAGSPGRGSTTSPDLTGRRVLMVDAEDTFTAMMVHQLRATGATVVVRRFDEPPPPSGHDLVVLGPGPGDPGDPTSPKMRHLRSEVSRLLTGRRPFLAVCLSHQVLSQELGLRVSRRRRPNQGVQRSIQLFDEHVRVGFYNSFSAVSPTDHLESRTHGRIEVSRDPDSGEVHALRGPGLASVQFHPESVLTLDGDRILARLCVEALASALEPTTALGAPGRVTLGPPPASRPEIASAS</sequence>
<dbReference type="SUPFAM" id="SSF52317">
    <property type="entry name" value="Class I glutamine amidotransferase-like"/>
    <property type="match status" value="1"/>
</dbReference>
<comment type="caution">
    <text evidence="8">The sequence shown here is derived from an EMBL/GenBank/DDBJ whole genome shotgun (WGS) entry which is preliminary data.</text>
</comment>
<evidence type="ECO:0000256" key="2">
    <source>
        <dbReference type="ARBA" id="ARBA00022962"/>
    </source>
</evidence>
<evidence type="ECO:0000313" key="8">
    <source>
        <dbReference type="EMBL" id="RPF21689.1"/>
    </source>
</evidence>
<evidence type="ECO:0000256" key="3">
    <source>
        <dbReference type="ARBA" id="ARBA00023239"/>
    </source>
</evidence>
<evidence type="ECO:0000259" key="6">
    <source>
        <dbReference type="Pfam" id="PF00117"/>
    </source>
</evidence>
<keyword evidence="3" id="KW-0456">Lyase</keyword>
<dbReference type="InterPro" id="IPR015890">
    <property type="entry name" value="Chorismate_C"/>
</dbReference>
<gene>
    <name evidence="8" type="ORF">EDD34_2321</name>
</gene>
<proteinExistence type="predicted"/>
<keyword evidence="9" id="KW-1185">Reference proteome</keyword>
<dbReference type="OrthoDB" id="8594609at2"/>
<dbReference type="EMBL" id="RKQZ01000001">
    <property type="protein sequence ID" value="RPF21689.1"/>
    <property type="molecule type" value="Genomic_DNA"/>
</dbReference>
<dbReference type="CDD" id="cd01743">
    <property type="entry name" value="GATase1_Anthranilate_Synthase"/>
    <property type="match status" value="1"/>
</dbReference>
<organism evidence="8 9">
    <name type="scientific">Myceligenerans xiligouense</name>
    <dbReference type="NCBI Taxonomy" id="253184"/>
    <lineage>
        <taxon>Bacteria</taxon>
        <taxon>Bacillati</taxon>
        <taxon>Actinomycetota</taxon>
        <taxon>Actinomycetes</taxon>
        <taxon>Micrococcales</taxon>
        <taxon>Promicromonosporaceae</taxon>
        <taxon>Myceligenerans</taxon>
    </lineage>
</organism>
<feature type="region of interest" description="Disordered" evidence="5">
    <location>
        <begin position="643"/>
        <end position="665"/>
    </location>
</feature>
<dbReference type="SUPFAM" id="SSF56322">
    <property type="entry name" value="ADC synthase"/>
    <property type="match status" value="1"/>
</dbReference>
<accession>A0A3N4YKQ8</accession>
<dbReference type="InterPro" id="IPR006221">
    <property type="entry name" value="TrpG/PapA_dom"/>
</dbReference>
<dbReference type="Pfam" id="PF00425">
    <property type="entry name" value="Chorismate_bind"/>
    <property type="match status" value="1"/>
</dbReference>
<dbReference type="PRINTS" id="PR00097">
    <property type="entry name" value="ANTSNTHASEII"/>
</dbReference>
<dbReference type="InterPro" id="IPR017926">
    <property type="entry name" value="GATASE"/>
</dbReference>
<dbReference type="Pfam" id="PF00117">
    <property type="entry name" value="GATase"/>
    <property type="match status" value="1"/>
</dbReference>
<reference evidence="8 9" key="1">
    <citation type="submission" date="2018-11" db="EMBL/GenBank/DDBJ databases">
        <title>Sequencing the genomes of 1000 actinobacteria strains.</title>
        <authorList>
            <person name="Klenk H.-P."/>
        </authorList>
    </citation>
    <scope>NUCLEOTIDE SEQUENCE [LARGE SCALE GENOMIC DNA]</scope>
    <source>
        <strain evidence="8 9">DSM 15700</strain>
    </source>
</reference>
<evidence type="ECO:0000256" key="5">
    <source>
        <dbReference type="SAM" id="MobiDB-lite"/>
    </source>
</evidence>
<dbReference type="PANTHER" id="PTHR11236">
    <property type="entry name" value="AMINOBENZOATE/ANTHRANILATE SYNTHASE"/>
    <property type="match status" value="1"/>
</dbReference>
<dbReference type="InterPro" id="IPR005801">
    <property type="entry name" value="ADC_synthase"/>
</dbReference>
<feature type="domain" description="Glutamine amidotransferase" evidence="6">
    <location>
        <begin position="449"/>
        <end position="630"/>
    </location>
</feature>
<dbReference type="InterPro" id="IPR029062">
    <property type="entry name" value="Class_I_gatase-like"/>
</dbReference>
<protein>
    <recommendedName>
        <fullName evidence="1">anthranilate synthase</fullName>
        <ecNumber evidence="1">4.1.3.27</ecNumber>
    </recommendedName>
</protein>
<dbReference type="RefSeq" id="WP_123814704.1">
    <property type="nucleotide sequence ID" value="NZ_RKQZ01000001.1"/>
</dbReference>
<evidence type="ECO:0000256" key="1">
    <source>
        <dbReference type="ARBA" id="ARBA00012266"/>
    </source>
</evidence>
<dbReference type="PRINTS" id="PR00096">
    <property type="entry name" value="GATASE"/>
</dbReference>
<dbReference type="InterPro" id="IPR019999">
    <property type="entry name" value="Anth_synth_I-like"/>
</dbReference>